<feature type="compositionally biased region" description="Basic and acidic residues" evidence="1">
    <location>
        <begin position="53"/>
        <end position="73"/>
    </location>
</feature>
<feature type="region of interest" description="Disordered" evidence="1">
    <location>
        <begin position="33"/>
        <end position="73"/>
    </location>
</feature>
<evidence type="ECO:0000256" key="1">
    <source>
        <dbReference type="SAM" id="MobiDB-lite"/>
    </source>
</evidence>
<keyword evidence="4" id="KW-1185">Reference proteome</keyword>
<gene>
    <name evidence="3" type="ORF">C0Q70_12394</name>
</gene>
<organism evidence="3 4">
    <name type="scientific">Pomacea canaliculata</name>
    <name type="common">Golden apple snail</name>
    <dbReference type="NCBI Taxonomy" id="400727"/>
    <lineage>
        <taxon>Eukaryota</taxon>
        <taxon>Metazoa</taxon>
        <taxon>Spiralia</taxon>
        <taxon>Lophotrochozoa</taxon>
        <taxon>Mollusca</taxon>
        <taxon>Gastropoda</taxon>
        <taxon>Caenogastropoda</taxon>
        <taxon>Architaenioglossa</taxon>
        <taxon>Ampullarioidea</taxon>
        <taxon>Ampullariidae</taxon>
        <taxon>Pomacea</taxon>
    </lineage>
</organism>
<protein>
    <submittedName>
        <fullName evidence="3">Uncharacterized protein</fullName>
    </submittedName>
</protein>
<feature type="signal peptide" evidence="2">
    <location>
        <begin position="1"/>
        <end position="22"/>
    </location>
</feature>
<feature type="chain" id="PRO_5015487627" evidence="2">
    <location>
        <begin position="23"/>
        <end position="106"/>
    </location>
</feature>
<evidence type="ECO:0000256" key="2">
    <source>
        <dbReference type="SAM" id="SignalP"/>
    </source>
</evidence>
<evidence type="ECO:0000313" key="4">
    <source>
        <dbReference type="Proteomes" id="UP000245119"/>
    </source>
</evidence>
<name>A0A2T7P1D8_POMCA</name>
<evidence type="ECO:0000313" key="3">
    <source>
        <dbReference type="EMBL" id="PVD27239.1"/>
    </source>
</evidence>
<dbReference type="AlphaFoldDB" id="A0A2T7P1D8"/>
<comment type="caution">
    <text evidence="3">The sequence shown here is derived from an EMBL/GenBank/DDBJ whole genome shotgun (WGS) entry which is preliminary data.</text>
</comment>
<proteinExistence type="predicted"/>
<reference evidence="3 4" key="1">
    <citation type="submission" date="2018-04" db="EMBL/GenBank/DDBJ databases">
        <title>The genome of golden apple snail Pomacea canaliculata provides insight into stress tolerance and invasive adaptation.</title>
        <authorList>
            <person name="Liu C."/>
            <person name="Liu B."/>
            <person name="Ren Y."/>
            <person name="Zhang Y."/>
            <person name="Wang H."/>
            <person name="Li S."/>
            <person name="Jiang F."/>
            <person name="Yin L."/>
            <person name="Zhang G."/>
            <person name="Qian W."/>
            <person name="Fan W."/>
        </authorList>
    </citation>
    <scope>NUCLEOTIDE SEQUENCE [LARGE SCALE GENOMIC DNA]</scope>
    <source>
        <strain evidence="3">SZHN2017</strain>
        <tissue evidence="3">Muscle</tissue>
    </source>
</reference>
<dbReference type="Proteomes" id="UP000245119">
    <property type="component" value="Linkage Group LG7"/>
</dbReference>
<sequence>METRVCIVIALLGVIMVKFNHATNEAPNMLISEKQKPFDQQLLSQEESGEMSGGERRHDGVEDHDYYYDHPTSEQDDQSLIIHTLHTSGEVEVELIIHYQKTDEFL</sequence>
<dbReference type="EMBL" id="PZQS01000007">
    <property type="protein sequence ID" value="PVD27239.1"/>
    <property type="molecule type" value="Genomic_DNA"/>
</dbReference>
<keyword evidence="2" id="KW-0732">Signal</keyword>
<accession>A0A2T7P1D8</accession>